<dbReference type="AlphaFoldDB" id="A0A6N9NIK6"/>
<dbReference type="EMBL" id="WWNE01000007">
    <property type="protein sequence ID" value="NBG66526.1"/>
    <property type="molecule type" value="Genomic_DNA"/>
</dbReference>
<proteinExistence type="predicted"/>
<comment type="caution">
    <text evidence="1">The sequence shown here is derived from an EMBL/GenBank/DDBJ whole genome shotgun (WGS) entry which is preliminary data.</text>
</comment>
<organism evidence="1 2">
    <name type="scientific">Acidiluteibacter ferrifornacis</name>
    <dbReference type="NCBI Taxonomy" id="2692424"/>
    <lineage>
        <taxon>Bacteria</taxon>
        <taxon>Pseudomonadati</taxon>
        <taxon>Bacteroidota</taxon>
        <taxon>Flavobacteriia</taxon>
        <taxon>Flavobacteriales</taxon>
        <taxon>Cryomorphaceae</taxon>
        <taxon>Acidiluteibacter</taxon>
    </lineage>
</organism>
<sequence>MLSRLHNDYLFFLFALLLFLPSCKKDEDKLPPVVTISSPKPSSTVDGDFGFLVEGTIADNENIKHMQIKLESVSSSNYSTYFKEIPINKGAIDFVKEVLIENEDFIAGYYNLSVTAFDGTNIGVASVRIYVNYEPIKFLGCLSAIEYNNQTVVNWFNPDNGIDSLYGQASVSFGGLAVNSKRKLYILAEKDQRNITAREKVVNNPVWSISNTKLSSSYQYKSLYTFNNLIYALSYNSEIEIFNRDRIRQNVISTRYRPIKMAKTSNKIYTIEQASTNQYYMGEYNEIGVLLNHIFLNFYPVGIEGQKSGDVYVLGNFNNLGKLMEYKSKASAFNELQNFNYELSSSCYCDGKLYFNSISGSFYEFSIGFNNGIQRASGVYSDLMKCHESTKQLYYNHSSQGNWGIIDVRNNAKIYQGNYASKVLGIEFLYSR</sequence>
<reference evidence="1 2" key="1">
    <citation type="submission" date="2019-12" db="EMBL/GenBank/DDBJ databases">
        <authorList>
            <person name="Zhao J."/>
        </authorList>
    </citation>
    <scope>NUCLEOTIDE SEQUENCE [LARGE SCALE GENOMIC DNA]</scope>
    <source>
        <strain evidence="1 2">S-15</strain>
    </source>
</reference>
<keyword evidence="2" id="KW-1185">Reference proteome</keyword>
<dbReference type="Proteomes" id="UP000470771">
    <property type="component" value="Unassembled WGS sequence"/>
</dbReference>
<accession>A0A6N9NIK6</accession>
<name>A0A6N9NIK6_9FLAO</name>
<dbReference type="RefSeq" id="WP_207554873.1">
    <property type="nucleotide sequence ID" value="NZ_WWNE01000007.1"/>
</dbReference>
<gene>
    <name evidence="1" type="ORF">GQN54_10385</name>
</gene>
<protein>
    <submittedName>
        <fullName evidence="1">Uncharacterized protein</fullName>
    </submittedName>
</protein>
<evidence type="ECO:0000313" key="2">
    <source>
        <dbReference type="Proteomes" id="UP000470771"/>
    </source>
</evidence>
<evidence type="ECO:0000313" key="1">
    <source>
        <dbReference type="EMBL" id="NBG66526.1"/>
    </source>
</evidence>